<dbReference type="PANTHER" id="PTHR33048">
    <property type="entry name" value="PTH11-LIKE INTEGRAL MEMBRANE PROTEIN (AFU_ORTHOLOGUE AFUA_5G11245)"/>
    <property type="match status" value="1"/>
</dbReference>
<evidence type="ECO:0000256" key="6">
    <source>
        <dbReference type="SAM" id="Phobius"/>
    </source>
</evidence>
<dbReference type="AlphaFoldDB" id="A0AAN7TKM2"/>
<keyword evidence="2 6" id="KW-0812">Transmembrane</keyword>
<evidence type="ECO:0000313" key="9">
    <source>
        <dbReference type="Proteomes" id="UP001310890"/>
    </source>
</evidence>
<feature type="transmembrane region" description="Helical" evidence="6">
    <location>
        <begin position="209"/>
        <end position="226"/>
    </location>
</feature>
<dbReference type="Pfam" id="PF20684">
    <property type="entry name" value="Fung_rhodopsin"/>
    <property type="match status" value="1"/>
</dbReference>
<comment type="subcellular location">
    <subcellularLocation>
        <location evidence="1">Membrane</location>
        <topology evidence="1">Multi-pass membrane protein</topology>
    </subcellularLocation>
</comment>
<protein>
    <recommendedName>
        <fullName evidence="7">Rhodopsin domain-containing protein</fullName>
    </recommendedName>
</protein>
<evidence type="ECO:0000259" key="7">
    <source>
        <dbReference type="Pfam" id="PF20684"/>
    </source>
</evidence>
<reference evidence="8" key="1">
    <citation type="submission" date="2023-08" db="EMBL/GenBank/DDBJ databases">
        <title>Black Yeasts Isolated from many extreme environments.</title>
        <authorList>
            <person name="Coleine C."/>
            <person name="Stajich J.E."/>
            <person name="Selbmann L."/>
        </authorList>
    </citation>
    <scope>NUCLEOTIDE SEQUENCE</scope>
    <source>
        <strain evidence="8">CCFEE 5401</strain>
    </source>
</reference>
<keyword evidence="3 6" id="KW-1133">Transmembrane helix</keyword>
<evidence type="ECO:0000256" key="5">
    <source>
        <dbReference type="ARBA" id="ARBA00038359"/>
    </source>
</evidence>
<name>A0AAN7TKM2_9PEZI</name>
<feature type="domain" description="Rhodopsin" evidence="7">
    <location>
        <begin position="28"/>
        <end position="271"/>
    </location>
</feature>
<dbReference type="Proteomes" id="UP001310890">
    <property type="component" value="Unassembled WGS sequence"/>
</dbReference>
<feature type="transmembrane region" description="Helical" evidence="6">
    <location>
        <begin position="85"/>
        <end position="110"/>
    </location>
</feature>
<comment type="similarity">
    <text evidence="5">Belongs to the SAT4 family.</text>
</comment>
<feature type="transmembrane region" description="Helical" evidence="6">
    <location>
        <begin position="12"/>
        <end position="32"/>
    </location>
</feature>
<feature type="transmembrane region" description="Helical" evidence="6">
    <location>
        <begin position="122"/>
        <end position="146"/>
    </location>
</feature>
<evidence type="ECO:0000256" key="1">
    <source>
        <dbReference type="ARBA" id="ARBA00004141"/>
    </source>
</evidence>
<keyword evidence="4 6" id="KW-0472">Membrane</keyword>
<evidence type="ECO:0000256" key="4">
    <source>
        <dbReference type="ARBA" id="ARBA00023136"/>
    </source>
</evidence>
<dbReference type="InterPro" id="IPR049326">
    <property type="entry name" value="Rhodopsin_dom_fungi"/>
</dbReference>
<accession>A0AAN7TKM2</accession>
<comment type="caution">
    <text evidence="8">The sequence shown here is derived from an EMBL/GenBank/DDBJ whole genome shotgun (WGS) entry which is preliminary data.</text>
</comment>
<feature type="transmembrane region" description="Helical" evidence="6">
    <location>
        <begin position="246"/>
        <end position="266"/>
    </location>
</feature>
<evidence type="ECO:0000256" key="2">
    <source>
        <dbReference type="ARBA" id="ARBA00022692"/>
    </source>
</evidence>
<evidence type="ECO:0000313" key="8">
    <source>
        <dbReference type="EMBL" id="KAK5114356.1"/>
    </source>
</evidence>
<dbReference type="GO" id="GO:0016020">
    <property type="term" value="C:membrane"/>
    <property type="evidence" value="ECO:0007669"/>
    <property type="project" value="UniProtKB-SubCell"/>
</dbReference>
<sequence>MAPYADKAPGVVGTVLTLFILGFIVFPLRIWIRRTNQSWGWDDVCMLLAVLPFIGLSVVCLLGAFSGIGVKEAALSTDEVNTALMWFWLFEVFWCLAVVPIKLSLALTIGRLGRIASGKQPYIYAIYVLTAILTAITMAGMFYIIFRCTPVSYAWNTTTPNGHCQATEIVAAIYYATTAINILVDWVCALLPIPLLWNAPLTKQAKLSIGFLLSLGVLASISACVRQDYTTALTLSLDKTRNLGDLVIWGYAEVGIGFFVGSLSTLRPLFVRTSAMPIPGIEKDGEQELYELHGDSITSLTFNRLSAIQPNQLSPVSGEIESHFQHYTMPHEKHG</sequence>
<evidence type="ECO:0000256" key="3">
    <source>
        <dbReference type="ARBA" id="ARBA00022989"/>
    </source>
</evidence>
<dbReference type="InterPro" id="IPR052337">
    <property type="entry name" value="SAT4-like"/>
</dbReference>
<dbReference type="EMBL" id="JAVRRL010000018">
    <property type="protein sequence ID" value="KAK5114356.1"/>
    <property type="molecule type" value="Genomic_DNA"/>
</dbReference>
<gene>
    <name evidence="8" type="ORF">LTR62_002608</name>
</gene>
<dbReference type="PANTHER" id="PTHR33048:SF31">
    <property type="entry name" value="INTEGRAL MEMBRANE PROTEIN"/>
    <property type="match status" value="1"/>
</dbReference>
<feature type="transmembrane region" description="Helical" evidence="6">
    <location>
        <begin position="44"/>
        <end position="65"/>
    </location>
</feature>
<feature type="transmembrane region" description="Helical" evidence="6">
    <location>
        <begin position="172"/>
        <end position="197"/>
    </location>
</feature>
<proteinExistence type="inferred from homology"/>
<organism evidence="8 9">
    <name type="scientific">Meristemomyces frigidus</name>
    <dbReference type="NCBI Taxonomy" id="1508187"/>
    <lineage>
        <taxon>Eukaryota</taxon>
        <taxon>Fungi</taxon>
        <taxon>Dikarya</taxon>
        <taxon>Ascomycota</taxon>
        <taxon>Pezizomycotina</taxon>
        <taxon>Dothideomycetes</taxon>
        <taxon>Dothideomycetidae</taxon>
        <taxon>Mycosphaerellales</taxon>
        <taxon>Teratosphaeriaceae</taxon>
        <taxon>Meristemomyces</taxon>
    </lineage>
</organism>